<feature type="compositionally biased region" description="Low complexity" evidence="1">
    <location>
        <begin position="64"/>
        <end position="78"/>
    </location>
</feature>
<evidence type="ECO:0000313" key="4">
    <source>
        <dbReference type="Proteomes" id="UP000799538"/>
    </source>
</evidence>
<feature type="transmembrane region" description="Helical" evidence="2">
    <location>
        <begin position="282"/>
        <end position="300"/>
    </location>
</feature>
<dbReference type="OrthoDB" id="4034134at2759"/>
<keyword evidence="2" id="KW-0812">Transmembrane</keyword>
<dbReference type="EMBL" id="ML992519">
    <property type="protein sequence ID" value="KAF2219160.1"/>
    <property type="molecule type" value="Genomic_DNA"/>
</dbReference>
<keyword evidence="4" id="KW-1185">Reference proteome</keyword>
<accession>A0A6A6G137</accession>
<keyword evidence="2" id="KW-0472">Membrane</keyword>
<dbReference type="PANTHER" id="PTHR41807:SF1">
    <property type="entry name" value="GLUTATHIONE TRANSFERASE 3"/>
    <property type="match status" value="1"/>
</dbReference>
<dbReference type="GO" id="GO:0016020">
    <property type="term" value="C:membrane"/>
    <property type="evidence" value="ECO:0007669"/>
    <property type="project" value="TreeGrafter"/>
</dbReference>
<dbReference type="AlphaFoldDB" id="A0A6A6G137"/>
<feature type="transmembrane region" description="Helical" evidence="2">
    <location>
        <begin position="320"/>
        <end position="338"/>
    </location>
</feature>
<reference evidence="4" key="1">
    <citation type="journal article" date="2020" name="Stud. Mycol.">
        <title>101 Dothideomycetes genomes: A test case for predicting lifestyles and emergence of pathogens.</title>
        <authorList>
            <person name="Haridas S."/>
            <person name="Albert R."/>
            <person name="Binder M."/>
            <person name="Bloem J."/>
            <person name="LaButti K."/>
            <person name="Salamov A."/>
            <person name="Andreopoulos B."/>
            <person name="Baker S."/>
            <person name="Barry K."/>
            <person name="Bills G."/>
            <person name="Bluhm B."/>
            <person name="Cannon C."/>
            <person name="Castanera R."/>
            <person name="Culley D."/>
            <person name="Daum C."/>
            <person name="Ezra D."/>
            <person name="Gonzalez J."/>
            <person name="Henrissat B."/>
            <person name="Kuo A."/>
            <person name="Liang C."/>
            <person name="Lipzen A."/>
            <person name="Lutzoni F."/>
            <person name="Magnuson J."/>
            <person name="Mondo S."/>
            <person name="Nolan M."/>
            <person name="Ohm R."/>
            <person name="Pangilinan J."/>
            <person name="Park H.-J."/>
            <person name="Ramirez L."/>
            <person name="Alfaro M."/>
            <person name="Sun H."/>
            <person name="Tritt A."/>
            <person name="Yoshinaga Y."/>
            <person name="Zwiers L.-H."/>
            <person name="Turgeon B."/>
            <person name="Goodwin S."/>
            <person name="Spatafora J."/>
            <person name="Crous P."/>
            <person name="Grigoriev I."/>
        </authorList>
    </citation>
    <scope>NUCLEOTIDE SEQUENCE [LARGE SCALE GENOMIC DNA]</scope>
    <source>
        <strain evidence="4">CECT 20119</strain>
    </source>
</reference>
<dbReference type="PANTHER" id="PTHR41807">
    <property type="entry name" value="GLUTATHIONE TRANSFERASE 3"/>
    <property type="match status" value="1"/>
</dbReference>
<gene>
    <name evidence="3" type="ORF">BDZ85DRAFT_269009</name>
</gene>
<sequence>MAAWLGRQKKAELTALAERAGLDDIDGLRKEELASVLDEHFQKNATRLSSDAAFKDYYGRSSPAKRASASGANAAAASEGELKVKKKRVTKVKEETDVSDNASPSSPVPAITTPAIQRTLAPARTPSAATHGFLKTIPPSPAVITDAIEAQTRKFSTSLDHVLVKANARDWLNDTRELLSSVVGIETLVLLLEGFALQRQLIPFRHAFNLPAVDVLGTNPYPVQLPDFFILLTDVYWSASILWSLTSFWLPLAFSWLFNLTMRPVVKVGVTYIKPRWRCDPLSFNIAKALISWLVFRQGARYFNLFSDVTANAVELSMPAGYNGVIIGAAIGGLASLYDAAQRK</sequence>
<dbReference type="InterPro" id="IPR038872">
    <property type="entry name" value="Put_GTT3"/>
</dbReference>
<evidence type="ECO:0000313" key="3">
    <source>
        <dbReference type="EMBL" id="KAF2219160.1"/>
    </source>
</evidence>
<proteinExistence type="predicted"/>
<organism evidence="3 4">
    <name type="scientific">Elsinoe ampelina</name>
    <dbReference type="NCBI Taxonomy" id="302913"/>
    <lineage>
        <taxon>Eukaryota</taxon>
        <taxon>Fungi</taxon>
        <taxon>Dikarya</taxon>
        <taxon>Ascomycota</taxon>
        <taxon>Pezizomycotina</taxon>
        <taxon>Dothideomycetes</taxon>
        <taxon>Dothideomycetidae</taxon>
        <taxon>Myriangiales</taxon>
        <taxon>Elsinoaceae</taxon>
        <taxon>Elsinoe</taxon>
    </lineage>
</organism>
<feature type="transmembrane region" description="Helical" evidence="2">
    <location>
        <begin position="235"/>
        <end position="261"/>
    </location>
</feature>
<feature type="region of interest" description="Disordered" evidence="1">
    <location>
        <begin position="63"/>
        <end position="110"/>
    </location>
</feature>
<protein>
    <submittedName>
        <fullName evidence="3">Uncharacterized protein</fullName>
    </submittedName>
</protein>
<keyword evidence="2" id="KW-1133">Transmembrane helix</keyword>
<evidence type="ECO:0000256" key="1">
    <source>
        <dbReference type="SAM" id="MobiDB-lite"/>
    </source>
</evidence>
<dbReference type="Proteomes" id="UP000799538">
    <property type="component" value="Unassembled WGS sequence"/>
</dbReference>
<evidence type="ECO:0000256" key="2">
    <source>
        <dbReference type="SAM" id="Phobius"/>
    </source>
</evidence>
<name>A0A6A6G137_9PEZI</name>